<evidence type="ECO:0000256" key="3">
    <source>
        <dbReference type="ARBA" id="ARBA00022525"/>
    </source>
</evidence>
<dbReference type="GeneTree" id="ENSGT00950000182818"/>
<comment type="function">
    <text evidence="6">Prolactin acts primarily on the mammary gland by promoting lactation.</text>
</comment>
<sequence>MFVNASKGQNQHLNLDQGQPGLLLSNVLPVLIITMNAKVTGSLIMLLLMSGLLLWKNMASQVVYTNRTGSTLPISKLLKRAIILSSNIGFLSSEMYKEFATRYSLDTDFFFVYRKRCHTASIVTPDNKEETLKMKEKDLIILVIRLMISWEDPMSHFKAQTVRLPDVPMSFMQEADLIEKKMQELRKGLKIIARKANVQVKECEQPTLWNDLPLLMSTDGNVFRQTFHHLCRCLRRDADKVYTFLRVIRGKIKKKRQCKAHIHS</sequence>
<dbReference type="InterPro" id="IPR001400">
    <property type="entry name" value="Somatotropin/Prolactin"/>
</dbReference>
<proteinExistence type="evidence at transcript level"/>
<keyword evidence="11" id="KW-0472">Membrane</keyword>
<dbReference type="GO" id="GO:0008284">
    <property type="term" value="P:positive regulation of cell population proliferation"/>
    <property type="evidence" value="ECO:0007669"/>
    <property type="project" value="TreeGrafter"/>
</dbReference>
<dbReference type="InterPro" id="IPR018116">
    <property type="entry name" value="Somatotropin_CS"/>
</dbReference>
<protein>
    <recommendedName>
        <fullName evidence="8">Prolactin</fullName>
    </recommendedName>
</protein>
<dbReference type="GO" id="GO:0007565">
    <property type="term" value="P:female pregnancy"/>
    <property type="evidence" value="ECO:0007669"/>
    <property type="project" value="TreeGrafter"/>
</dbReference>
<evidence type="ECO:0000256" key="6">
    <source>
        <dbReference type="ARBA" id="ARBA00037239"/>
    </source>
</evidence>
<evidence type="ECO:0000256" key="8">
    <source>
        <dbReference type="ARBA" id="ARBA00041065"/>
    </source>
</evidence>
<keyword evidence="3" id="KW-0964">Secreted</keyword>
<dbReference type="Proteomes" id="UP000005447">
    <property type="component" value="Unassembled WGS sequence"/>
</dbReference>
<reference evidence="13" key="5">
    <citation type="submission" date="2025-05" db="UniProtKB">
        <authorList>
            <consortium name="Ensembl"/>
        </authorList>
    </citation>
    <scope>IDENTIFICATION</scope>
    <source>
        <strain evidence="13">2N</strain>
    </source>
</reference>
<dbReference type="GO" id="GO:0005179">
    <property type="term" value="F:hormone activity"/>
    <property type="evidence" value="ECO:0007669"/>
    <property type="project" value="UniProtKB-KW"/>
</dbReference>
<keyword evidence="9" id="KW-0421">Lactation</keyword>
<evidence type="ECO:0000313" key="14">
    <source>
        <dbReference type="Proteomes" id="UP000005447"/>
    </source>
</evidence>
<dbReference type="PROSITE" id="PS00266">
    <property type="entry name" value="SOMATOTROPIN_1"/>
    <property type="match status" value="1"/>
</dbReference>
<dbReference type="Gene3D" id="1.20.1250.10">
    <property type="match status" value="1"/>
</dbReference>
<keyword evidence="4 10" id="KW-0372">Hormone</keyword>
<dbReference type="Ensembl" id="ENSCPOT00000041775.1">
    <property type="protein sequence ID" value="ENSCPOP00000025303.1"/>
    <property type="gene ID" value="ENSCPOG00000032078.1"/>
</dbReference>
<dbReference type="GO" id="GO:0007595">
    <property type="term" value="P:lactation"/>
    <property type="evidence" value="ECO:0007669"/>
    <property type="project" value="UniProtKB-KW"/>
</dbReference>
<dbReference type="AlphaFoldDB" id="A0A0M6L0L1"/>
<accession>A0A0M6L0L1</accession>
<keyword evidence="5" id="KW-1015">Disulfide bond</keyword>
<comment type="similarity">
    <text evidence="2 10">Belongs to the somatotropin/prolactin family.</text>
</comment>
<dbReference type="GO" id="GO:0005615">
    <property type="term" value="C:extracellular space"/>
    <property type="evidence" value="ECO:0007669"/>
    <property type="project" value="TreeGrafter"/>
</dbReference>
<comment type="subunit">
    <text evidence="7">Interacts with PRLR.</text>
</comment>
<reference evidence="12" key="2">
    <citation type="journal article" date="2015" name="Genom Data">
        <title>Third party data gene data set of eutherian growth hormone genes.</title>
        <authorList>
            <person name="Premzl M."/>
        </authorList>
    </citation>
    <scope>NUCLEOTIDE SEQUENCE</scope>
</reference>
<feature type="transmembrane region" description="Helical" evidence="11">
    <location>
        <begin position="30"/>
        <end position="55"/>
    </location>
</feature>
<dbReference type="STRING" id="10141.ENSCPOP00000025303"/>
<dbReference type="EMBL" id="AAKN02056214">
    <property type="status" value="NOT_ANNOTATED_CDS"/>
    <property type="molecule type" value="Genomic_DNA"/>
</dbReference>
<keyword evidence="14" id="KW-1185">Reference proteome</keyword>
<reference evidence="12" key="3">
    <citation type="journal article" date="2016" name="Data Brief">
        <title>Curated eutherian third party data gene data sets.</title>
        <authorList>
            <person name="Premzl M."/>
        </authorList>
    </citation>
    <scope>NUCLEOTIDE SEQUENCE</scope>
</reference>
<dbReference type="PRINTS" id="PR00836">
    <property type="entry name" value="SOMATOTROPIN"/>
</dbReference>
<dbReference type="SUPFAM" id="SSF47266">
    <property type="entry name" value="4-helical cytokines"/>
    <property type="match status" value="1"/>
</dbReference>
<evidence type="ECO:0000256" key="7">
    <source>
        <dbReference type="ARBA" id="ARBA00038619"/>
    </source>
</evidence>
<name>A0A0M6L0L1_CAVPO</name>
<evidence type="ECO:0000256" key="4">
    <source>
        <dbReference type="ARBA" id="ARBA00022702"/>
    </source>
</evidence>
<dbReference type="PANTHER" id="PTHR11417:SF5">
    <property type="entry name" value="PROLACTIN"/>
    <property type="match status" value="1"/>
</dbReference>
<dbReference type="GO" id="GO:0046427">
    <property type="term" value="P:positive regulation of receptor signaling pathway via JAK-STAT"/>
    <property type="evidence" value="ECO:0007669"/>
    <property type="project" value="TreeGrafter"/>
</dbReference>
<dbReference type="Pfam" id="PF00103">
    <property type="entry name" value="Hormone_1"/>
    <property type="match status" value="1"/>
</dbReference>
<dbReference type="GO" id="GO:0005148">
    <property type="term" value="F:prolactin receptor binding"/>
    <property type="evidence" value="ECO:0007669"/>
    <property type="project" value="TreeGrafter"/>
</dbReference>
<evidence type="ECO:0000256" key="10">
    <source>
        <dbReference type="RuleBase" id="RU003618"/>
    </source>
</evidence>
<keyword evidence="11" id="KW-1133">Transmembrane helix</keyword>
<evidence type="ECO:0000256" key="2">
    <source>
        <dbReference type="ARBA" id="ARBA00008474"/>
    </source>
</evidence>
<organism evidence="12">
    <name type="scientific">Cavia porcellus</name>
    <name type="common">Guinea pig</name>
    <dbReference type="NCBI Taxonomy" id="10141"/>
    <lineage>
        <taxon>Eukaryota</taxon>
        <taxon>Metazoa</taxon>
        <taxon>Chordata</taxon>
        <taxon>Craniata</taxon>
        <taxon>Vertebrata</taxon>
        <taxon>Euteleostomi</taxon>
        <taxon>Mammalia</taxon>
        <taxon>Eutheria</taxon>
        <taxon>Euarchontoglires</taxon>
        <taxon>Glires</taxon>
        <taxon>Rodentia</taxon>
        <taxon>Hystricomorpha</taxon>
        <taxon>Caviidae</taxon>
        <taxon>Cavia</taxon>
    </lineage>
</organism>
<dbReference type="InterPro" id="IPR009079">
    <property type="entry name" value="4_helix_cytokine-like_core"/>
</dbReference>
<evidence type="ECO:0000313" key="13">
    <source>
        <dbReference type="Ensembl" id="ENSCPOP00000025303.1"/>
    </source>
</evidence>
<dbReference type="GO" id="GO:1903489">
    <property type="term" value="P:positive regulation of lactation"/>
    <property type="evidence" value="ECO:0007669"/>
    <property type="project" value="TreeGrafter"/>
</dbReference>
<evidence type="ECO:0000256" key="1">
    <source>
        <dbReference type="ARBA" id="ARBA00004613"/>
    </source>
</evidence>
<comment type="subcellular location">
    <subcellularLocation>
        <location evidence="1 10">Secreted</location>
    </subcellularLocation>
</comment>
<reference evidence="14" key="1">
    <citation type="journal article" date="2011" name="Nature">
        <title>A high-resolution map of human evolutionary constraint using 29 mammals.</title>
        <authorList>
            <person name="Lindblad-Toh K."/>
            <person name="Garber M."/>
            <person name="Zuk O."/>
            <person name="Lin M.F."/>
            <person name="Parker B.J."/>
            <person name="Washietl S."/>
            <person name="Kheradpour P."/>
            <person name="Ernst J."/>
            <person name="Jordan G."/>
            <person name="Mauceli E."/>
            <person name="Ward L.D."/>
            <person name="Lowe C.B."/>
            <person name="Holloway A.K."/>
            <person name="Clamp M."/>
            <person name="Gnerre S."/>
            <person name="Alfoldi J."/>
            <person name="Beal K."/>
            <person name="Chang J."/>
            <person name="Clawson H."/>
            <person name="Cuff J."/>
            <person name="Di Palma F."/>
            <person name="Fitzgerald S."/>
            <person name="Flicek P."/>
            <person name="Guttman M."/>
            <person name="Hubisz M.J."/>
            <person name="Jaffe D.B."/>
            <person name="Jungreis I."/>
            <person name="Kent W.J."/>
            <person name="Kostka D."/>
            <person name="Lara M."/>
            <person name="Martins A.L."/>
            <person name="Massingham T."/>
            <person name="Moltke I."/>
            <person name="Raney B.J."/>
            <person name="Rasmussen M.D."/>
            <person name="Robinson J."/>
            <person name="Stark A."/>
            <person name="Vilella A.J."/>
            <person name="Wen J."/>
            <person name="Xie X."/>
            <person name="Zody M.C."/>
            <person name="Baldwin J."/>
            <person name="Bloom T."/>
            <person name="Chin C.W."/>
            <person name="Heiman D."/>
            <person name="Nicol R."/>
            <person name="Nusbaum C."/>
            <person name="Young S."/>
            <person name="Wilkinson J."/>
            <person name="Worley K.C."/>
            <person name="Kovar C.L."/>
            <person name="Muzny D.M."/>
            <person name="Gibbs R.A."/>
            <person name="Cree A."/>
            <person name="Dihn H.H."/>
            <person name="Fowler G."/>
            <person name="Jhangiani S."/>
            <person name="Joshi V."/>
            <person name="Lee S."/>
            <person name="Lewis L.R."/>
            <person name="Nazareth L.V."/>
            <person name="Okwuonu G."/>
            <person name="Santibanez J."/>
            <person name="Warren W.C."/>
            <person name="Mardis E.R."/>
            <person name="Weinstock G.M."/>
            <person name="Wilson R.K."/>
            <person name="Delehaunty K."/>
            <person name="Dooling D."/>
            <person name="Fronik C."/>
            <person name="Fulton L."/>
            <person name="Fulton B."/>
            <person name="Graves T."/>
            <person name="Minx P."/>
            <person name="Sodergren E."/>
            <person name="Birney E."/>
            <person name="Margulies E.H."/>
            <person name="Herrero J."/>
            <person name="Green E.D."/>
            <person name="Haussler D."/>
            <person name="Siepel A."/>
            <person name="Goldman N."/>
            <person name="Pollard K.S."/>
            <person name="Pedersen J.S."/>
            <person name="Lander E.S."/>
            <person name="Kellis M."/>
        </authorList>
    </citation>
    <scope>NUCLEOTIDE SEQUENCE [LARGE SCALE GENOMIC DNA]</scope>
    <source>
        <strain evidence="14">2N</strain>
    </source>
</reference>
<evidence type="ECO:0000313" key="12">
    <source>
        <dbReference type="EMBL" id="CDW51461.1"/>
    </source>
</evidence>
<evidence type="ECO:0000256" key="11">
    <source>
        <dbReference type="SAM" id="Phobius"/>
    </source>
</evidence>
<evidence type="ECO:0000256" key="5">
    <source>
        <dbReference type="ARBA" id="ARBA00023157"/>
    </source>
</evidence>
<dbReference type="GO" id="GO:0031667">
    <property type="term" value="P:response to nutrient levels"/>
    <property type="evidence" value="ECO:0007669"/>
    <property type="project" value="TreeGrafter"/>
</dbReference>
<evidence type="ECO:0000256" key="9">
    <source>
        <dbReference type="ARBA" id="ARBA00043262"/>
    </source>
</evidence>
<reference evidence="12" key="4">
    <citation type="journal article" date="2019" name="Gene Rep">
        <title>Eutherian third-party data gene collections.</title>
        <authorList>
            <person name="Premzl M."/>
        </authorList>
    </citation>
    <scope>NUCLEOTIDE SEQUENCE</scope>
</reference>
<gene>
    <name evidence="12" type="primary">GHC5</name>
    <name evidence="13" type="synonym">LOC100713416</name>
</gene>
<dbReference type="OMA" id="VYWSELP"/>
<dbReference type="EMBL" id="LM644214">
    <property type="protein sequence ID" value="CDW51461.1"/>
    <property type="molecule type" value="mRNA"/>
</dbReference>
<dbReference type="VEuPathDB" id="HostDB:ENSCPOG00000032078"/>
<dbReference type="PANTHER" id="PTHR11417">
    <property type="entry name" value="SOMATOTROPIN,PROLACTIN"/>
    <property type="match status" value="1"/>
</dbReference>
<dbReference type="OrthoDB" id="9946219at2759"/>
<keyword evidence="11" id="KW-0812">Transmembrane</keyword>